<dbReference type="Pfam" id="PF25327">
    <property type="entry name" value="UBL_ZFAND1"/>
    <property type="match status" value="1"/>
</dbReference>
<evidence type="ECO:0000256" key="4">
    <source>
        <dbReference type="PROSITE-ProRule" id="PRU00449"/>
    </source>
</evidence>
<evidence type="ECO:0000256" key="5">
    <source>
        <dbReference type="SAM" id="MobiDB-lite"/>
    </source>
</evidence>
<dbReference type="GO" id="GO:0008270">
    <property type="term" value="F:zinc ion binding"/>
    <property type="evidence" value="ECO:0007669"/>
    <property type="project" value="UniProtKB-KW"/>
</dbReference>
<reference evidence="7" key="1">
    <citation type="submission" date="2023-11" db="EMBL/GenBank/DDBJ databases">
        <title>Genome assemblies of two species of porcelain crab, Petrolisthes cinctipes and Petrolisthes manimaculis (Anomura: Porcellanidae).</title>
        <authorList>
            <person name="Angst P."/>
        </authorList>
    </citation>
    <scope>NUCLEOTIDE SEQUENCE</scope>
    <source>
        <strain evidence="7">PB745_02</strain>
        <tissue evidence="7">Gill</tissue>
    </source>
</reference>
<accession>A0AAE1UK40</accession>
<dbReference type="GO" id="GO:0005783">
    <property type="term" value="C:endoplasmic reticulum"/>
    <property type="evidence" value="ECO:0007669"/>
    <property type="project" value="TreeGrafter"/>
</dbReference>
<gene>
    <name evidence="7" type="ORF">Pmani_005900</name>
</gene>
<dbReference type="SUPFAM" id="SSF118310">
    <property type="entry name" value="AN1-like Zinc finger"/>
    <property type="match status" value="2"/>
</dbReference>
<dbReference type="InterPro" id="IPR035896">
    <property type="entry name" value="AN1-like_Znf"/>
</dbReference>
<evidence type="ECO:0000256" key="2">
    <source>
        <dbReference type="ARBA" id="ARBA00022771"/>
    </source>
</evidence>
<feature type="domain" description="AN1-type" evidence="6">
    <location>
        <begin position="33"/>
        <end position="81"/>
    </location>
</feature>
<dbReference type="GO" id="GO:0045047">
    <property type="term" value="P:protein targeting to ER"/>
    <property type="evidence" value="ECO:0007669"/>
    <property type="project" value="TreeGrafter"/>
</dbReference>
<comment type="caution">
    <text evidence="7">The sequence shown here is derived from an EMBL/GenBank/DDBJ whole genome shotgun (WGS) entry which is preliminary data.</text>
</comment>
<dbReference type="SMART" id="SM00154">
    <property type="entry name" value="ZnF_AN1"/>
    <property type="match status" value="2"/>
</dbReference>
<evidence type="ECO:0000313" key="8">
    <source>
        <dbReference type="Proteomes" id="UP001292094"/>
    </source>
</evidence>
<dbReference type="PANTHER" id="PTHR14677">
    <property type="entry name" value="ARSENITE INDUCUBLE RNA ASSOCIATED PROTEIN AIP-1-RELATED"/>
    <property type="match status" value="1"/>
</dbReference>
<feature type="region of interest" description="Disordered" evidence="5">
    <location>
        <begin position="1"/>
        <end position="20"/>
    </location>
</feature>
<feature type="compositionally biased region" description="Polar residues" evidence="5">
    <location>
        <begin position="1"/>
        <end position="15"/>
    </location>
</feature>
<protein>
    <recommendedName>
        <fullName evidence="6">AN1-type domain-containing protein</fullName>
    </recommendedName>
</protein>
<proteinExistence type="predicted"/>
<keyword evidence="8" id="KW-1185">Reference proteome</keyword>
<feature type="domain" description="AN1-type" evidence="6">
    <location>
        <begin position="94"/>
        <end position="142"/>
    </location>
</feature>
<evidence type="ECO:0000259" key="6">
    <source>
        <dbReference type="PROSITE" id="PS51039"/>
    </source>
</evidence>
<evidence type="ECO:0000313" key="7">
    <source>
        <dbReference type="EMBL" id="KAK4323406.1"/>
    </source>
</evidence>
<keyword evidence="3" id="KW-0862">Zinc</keyword>
<sequence length="314" mass="35072">MEEFTPSESSHSASRSGKVCKTHTHTQERMEFPDLGQQCQVSSCSQLDFLPIKCHFCGESYCKHHFLPQQHKCIGENDQAKTTEIPESPGEKVGGKKYLCEVKGCRGWELAPVICPACTNNFCLAHRHQADHECSSYQLSENPMSQAAMKIQEITNRLDAADSKKGQGRKSDKLAAKVQLMKLKQRSSGKSGLPQEERLYFLVMLPKGSPTTSLPVFVSHHWVVGVAVDNIASLAKLPNRNNVVGADKLVLFRTSDGSQTEERGLRLASTDQNPLIFPVFWLCSEVIKTHMHHTGISSYTDSQHYSYYSTINEL</sequence>
<evidence type="ECO:0000256" key="1">
    <source>
        <dbReference type="ARBA" id="ARBA00022723"/>
    </source>
</evidence>
<dbReference type="GO" id="GO:0043161">
    <property type="term" value="P:proteasome-mediated ubiquitin-dependent protein catabolic process"/>
    <property type="evidence" value="ECO:0007669"/>
    <property type="project" value="TreeGrafter"/>
</dbReference>
<dbReference type="Proteomes" id="UP001292094">
    <property type="component" value="Unassembled WGS sequence"/>
</dbReference>
<dbReference type="EMBL" id="JAWZYT010000445">
    <property type="protein sequence ID" value="KAK4323406.1"/>
    <property type="molecule type" value="Genomic_DNA"/>
</dbReference>
<keyword evidence="2 4" id="KW-0863">Zinc-finger</keyword>
<dbReference type="AlphaFoldDB" id="A0AAE1UK40"/>
<dbReference type="Pfam" id="PF01428">
    <property type="entry name" value="zf-AN1"/>
    <property type="match status" value="2"/>
</dbReference>
<dbReference type="InterPro" id="IPR057358">
    <property type="entry name" value="UBL_ZFAND1-like"/>
</dbReference>
<dbReference type="Gene3D" id="4.10.1110.10">
    <property type="entry name" value="AN1-like Zinc finger"/>
    <property type="match status" value="2"/>
</dbReference>
<dbReference type="PROSITE" id="PS51039">
    <property type="entry name" value="ZF_AN1"/>
    <property type="match status" value="2"/>
</dbReference>
<keyword evidence="1" id="KW-0479">Metal-binding</keyword>
<dbReference type="InterPro" id="IPR000058">
    <property type="entry name" value="Znf_AN1"/>
</dbReference>
<organism evidence="7 8">
    <name type="scientific">Petrolisthes manimaculis</name>
    <dbReference type="NCBI Taxonomy" id="1843537"/>
    <lineage>
        <taxon>Eukaryota</taxon>
        <taxon>Metazoa</taxon>
        <taxon>Ecdysozoa</taxon>
        <taxon>Arthropoda</taxon>
        <taxon>Crustacea</taxon>
        <taxon>Multicrustacea</taxon>
        <taxon>Malacostraca</taxon>
        <taxon>Eumalacostraca</taxon>
        <taxon>Eucarida</taxon>
        <taxon>Decapoda</taxon>
        <taxon>Pleocyemata</taxon>
        <taxon>Anomura</taxon>
        <taxon>Galatheoidea</taxon>
        <taxon>Porcellanidae</taxon>
        <taxon>Petrolisthes</taxon>
    </lineage>
</organism>
<dbReference type="PANTHER" id="PTHR14677:SF20">
    <property type="entry name" value="ZINC FINGER AN1-TYPE CONTAINING 2A-RELATED"/>
    <property type="match status" value="1"/>
</dbReference>
<name>A0AAE1UK40_9EUCA</name>
<evidence type="ECO:0000256" key="3">
    <source>
        <dbReference type="ARBA" id="ARBA00022833"/>
    </source>
</evidence>